<dbReference type="Pfam" id="PF13556">
    <property type="entry name" value="HTH_30"/>
    <property type="match status" value="1"/>
</dbReference>
<proteinExistence type="predicted"/>
<dbReference type="EMBL" id="FMDM01000017">
    <property type="protein sequence ID" value="SCG77054.1"/>
    <property type="molecule type" value="Genomic_DNA"/>
</dbReference>
<feature type="domain" description="PucR C-terminal helix-turn-helix" evidence="1">
    <location>
        <begin position="313"/>
        <end position="356"/>
    </location>
</feature>
<organism evidence="3 4">
    <name type="scientific">Micromonospora humi</name>
    <dbReference type="NCBI Taxonomy" id="745366"/>
    <lineage>
        <taxon>Bacteria</taxon>
        <taxon>Bacillati</taxon>
        <taxon>Actinomycetota</taxon>
        <taxon>Actinomycetes</taxon>
        <taxon>Micromonosporales</taxon>
        <taxon>Micromonosporaceae</taxon>
        <taxon>Micromonospora</taxon>
    </lineage>
</organism>
<evidence type="ECO:0000259" key="1">
    <source>
        <dbReference type="Pfam" id="PF13556"/>
    </source>
</evidence>
<gene>
    <name evidence="3" type="ORF">GA0070213_11790</name>
</gene>
<reference evidence="4" key="1">
    <citation type="submission" date="2016-06" db="EMBL/GenBank/DDBJ databases">
        <authorList>
            <person name="Varghese N."/>
            <person name="Submissions Spin"/>
        </authorList>
    </citation>
    <scope>NUCLEOTIDE SEQUENCE [LARGE SCALE GENOMIC DNA]</scope>
    <source>
        <strain evidence="4">DSM 45647</strain>
    </source>
</reference>
<dbReference type="Gene3D" id="1.10.10.2840">
    <property type="entry name" value="PucR C-terminal helix-turn-helix domain"/>
    <property type="match status" value="1"/>
</dbReference>
<feature type="domain" description="RsbT co-antagonist protein RsbRD N-terminal" evidence="2">
    <location>
        <begin position="24"/>
        <end position="158"/>
    </location>
</feature>
<dbReference type="Pfam" id="PF14361">
    <property type="entry name" value="RsbRD_N"/>
    <property type="match status" value="1"/>
</dbReference>
<evidence type="ECO:0000313" key="4">
    <source>
        <dbReference type="Proteomes" id="UP000199360"/>
    </source>
</evidence>
<dbReference type="STRING" id="745366.GA0070213_11790"/>
<name>A0A1C5K2K3_9ACTN</name>
<dbReference type="PANTHER" id="PTHR33744:SF7">
    <property type="entry name" value="PUCR FAMILY TRANSCRIPTIONAL REGULATOR"/>
    <property type="match status" value="1"/>
</dbReference>
<dbReference type="Proteomes" id="UP000199360">
    <property type="component" value="Unassembled WGS sequence"/>
</dbReference>
<protein>
    <submittedName>
        <fullName evidence="3">PucR C-terminal helix-turn-helix domain-containing protein</fullName>
    </submittedName>
</protein>
<sequence length="392" mass="42009">MTRTPNAPTFGALLRDLAADRVAVDEVARAARTASPEVARLPAGEVRRQVVLLLTSGLGALERHEDPAGRDFTEARRLGADRAAQGITVAGLLRGVQAGRDRAVELVVRHGRAAGVADEVLLEGLLVIGRYAAAVERAVVDGHRAAERELADGGAAARARLLRRLLLDGPANTPPAELARFGLRPEGRYHCLVATRPDPVRSHALHRQLTRHGGLLAPVEDRLAGLLPRLPGAAPADLLALVAPAQPLERAPAMYTLCLAALRTAAHRRLRGLRRVTDLAGETALAAQPALAELLRGTLLGALDPADEFHRELAATALAWLDHGQRLDQTATALHVHPNTVRYRLRRLREVTGGPPVEEGARCTVPEAIHWWWALRSWLDGRTAAVPGSPGD</sequence>
<dbReference type="InterPro" id="IPR042070">
    <property type="entry name" value="PucR_C-HTH_sf"/>
</dbReference>
<dbReference type="PANTHER" id="PTHR33744">
    <property type="entry name" value="CARBOHYDRATE DIACID REGULATOR"/>
    <property type="match status" value="1"/>
</dbReference>
<evidence type="ECO:0000259" key="2">
    <source>
        <dbReference type="Pfam" id="PF14361"/>
    </source>
</evidence>
<dbReference type="InterPro" id="IPR025736">
    <property type="entry name" value="PucR_C-HTH_dom"/>
</dbReference>
<accession>A0A1C5K2K3</accession>
<evidence type="ECO:0000313" key="3">
    <source>
        <dbReference type="EMBL" id="SCG77054.1"/>
    </source>
</evidence>
<dbReference type="OrthoDB" id="4571023at2"/>
<dbReference type="InterPro" id="IPR025751">
    <property type="entry name" value="RsbRD_N_dom"/>
</dbReference>
<dbReference type="InterPro" id="IPR051448">
    <property type="entry name" value="CdaR-like_regulators"/>
</dbReference>
<dbReference type="RefSeq" id="WP_091070637.1">
    <property type="nucleotide sequence ID" value="NZ_FMDM01000017.1"/>
</dbReference>
<keyword evidence="4" id="KW-1185">Reference proteome</keyword>
<dbReference type="AlphaFoldDB" id="A0A1C5K2K3"/>